<evidence type="ECO:0000313" key="1">
    <source>
        <dbReference type="EMBL" id="RLP77421.1"/>
    </source>
</evidence>
<name>A0A3L7ACP1_9MICO</name>
<proteinExistence type="predicted"/>
<dbReference type="EMBL" id="RCUX01000002">
    <property type="protein sequence ID" value="RLP77421.1"/>
    <property type="molecule type" value="Genomic_DNA"/>
</dbReference>
<dbReference type="Proteomes" id="UP000272503">
    <property type="component" value="Unassembled WGS sequence"/>
</dbReference>
<accession>A0A3L7ACP1</accession>
<comment type="caution">
    <text evidence="1">The sequence shown here is derived from an EMBL/GenBank/DDBJ whole genome shotgun (WGS) entry which is preliminary data.</text>
</comment>
<sequence>MTADQFFAINHVPPTHDERVLMAQIYVITGRELGYEIPAWIFALALEGRPLPPWRWYHRLRARLRR</sequence>
<evidence type="ECO:0000313" key="2">
    <source>
        <dbReference type="Proteomes" id="UP000272503"/>
    </source>
</evidence>
<dbReference type="AlphaFoldDB" id="A0A3L7ACP1"/>
<keyword evidence="2" id="KW-1185">Reference proteome</keyword>
<reference evidence="1 2" key="1">
    <citation type="submission" date="2018-10" db="EMBL/GenBank/DDBJ databases">
        <authorList>
            <person name="Li J."/>
        </authorList>
    </citation>
    <scope>NUCLEOTIDE SEQUENCE [LARGE SCALE GENOMIC DNA]</scope>
    <source>
        <strain evidence="1 2">IF 016277</strain>
    </source>
</reference>
<gene>
    <name evidence="1" type="ORF">D9V32_02955</name>
</gene>
<protein>
    <submittedName>
        <fullName evidence="1">Uncharacterized protein</fullName>
    </submittedName>
</protein>
<organism evidence="1 2">
    <name type="scientific">Mycetocola tolaasinivorans</name>
    <dbReference type="NCBI Taxonomy" id="76635"/>
    <lineage>
        <taxon>Bacteria</taxon>
        <taxon>Bacillati</taxon>
        <taxon>Actinomycetota</taxon>
        <taxon>Actinomycetes</taxon>
        <taxon>Micrococcales</taxon>
        <taxon>Microbacteriaceae</taxon>
        <taxon>Mycetocola</taxon>
    </lineage>
</organism>